<evidence type="ECO:0000259" key="12">
    <source>
        <dbReference type="Pfam" id="PF07730"/>
    </source>
</evidence>
<evidence type="ECO:0000256" key="3">
    <source>
        <dbReference type="ARBA" id="ARBA00022553"/>
    </source>
</evidence>
<protein>
    <recommendedName>
        <fullName evidence="2">histidine kinase</fullName>
        <ecNumber evidence="2">2.7.13.3</ecNumber>
    </recommendedName>
</protein>
<comment type="catalytic activity">
    <reaction evidence="1">
        <text>ATP + protein L-histidine = ADP + protein N-phospho-L-histidine.</text>
        <dbReference type="EC" id="2.7.13.3"/>
    </reaction>
</comment>
<dbReference type="EC" id="2.7.13.3" evidence="2"/>
<dbReference type="PANTHER" id="PTHR24421">
    <property type="entry name" value="NITRATE/NITRITE SENSOR PROTEIN NARX-RELATED"/>
    <property type="match status" value="1"/>
</dbReference>
<evidence type="ECO:0000313" key="13">
    <source>
        <dbReference type="EMBL" id="MBB1259784.1"/>
    </source>
</evidence>
<evidence type="ECO:0000256" key="9">
    <source>
        <dbReference type="SAM" id="MobiDB-lite"/>
    </source>
</evidence>
<evidence type="ECO:0000313" key="14">
    <source>
        <dbReference type="Proteomes" id="UP000517765"/>
    </source>
</evidence>
<name>A0A7W3WWG0_9ACTN</name>
<evidence type="ECO:0000256" key="5">
    <source>
        <dbReference type="ARBA" id="ARBA00022741"/>
    </source>
</evidence>
<reference evidence="14" key="1">
    <citation type="submission" date="2020-05" db="EMBL/GenBank/DDBJ databases">
        <title>Classification of alakaliphilic streptomycetes isolated from an alkaline soil next to Lonar Crater, India and a proposal for the recognition of Streptomyces alkaliterrae sp. nov.</title>
        <authorList>
            <person name="Golinska P."/>
        </authorList>
    </citation>
    <scope>NUCLEOTIDE SEQUENCE [LARGE SCALE GENOMIC DNA]</scope>
    <source>
        <strain evidence="14">OF8</strain>
    </source>
</reference>
<proteinExistence type="predicted"/>
<evidence type="ECO:0000259" key="11">
    <source>
        <dbReference type="Pfam" id="PF02518"/>
    </source>
</evidence>
<keyword evidence="10" id="KW-0472">Membrane</keyword>
<evidence type="ECO:0000256" key="4">
    <source>
        <dbReference type="ARBA" id="ARBA00022679"/>
    </source>
</evidence>
<dbReference type="SUPFAM" id="SSF55874">
    <property type="entry name" value="ATPase domain of HSP90 chaperone/DNA topoisomerase II/histidine kinase"/>
    <property type="match status" value="1"/>
</dbReference>
<dbReference type="InterPro" id="IPR050482">
    <property type="entry name" value="Sensor_HK_TwoCompSys"/>
</dbReference>
<keyword evidence="10" id="KW-0812">Transmembrane</keyword>
<evidence type="ECO:0000256" key="10">
    <source>
        <dbReference type="SAM" id="Phobius"/>
    </source>
</evidence>
<dbReference type="AlphaFoldDB" id="A0A7W3WWG0"/>
<gene>
    <name evidence="13" type="ORF">H3147_13210</name>
</gene>
<keyword evidence="4" id="KW-0808">Transferase</keyword>
<dbReference type="InterPro" id="IPR036890">
    <property type="entry name" value="HATPase_C_sf"/>
</dbReference>
<evidence type="ECO:0000256" key="8">
    <source>
        <dbReference type="ARBA" id="ARBA00023012"/>
    </source>
</evidence>
<feature type="transmembrane region" description="Helical" evidence="10">
    <location>
        <begin position="194"/>
        <end position="222"/>
    </location>
</feature>
<keyword evidence="5" id="KW-0547">Nucleotide-binding</keyword>
<dbReference type="Proteomes" id="UP000517765">
    <property type="component" value="Unassembled WGS sequence"/>
</dbReference>
<feature type="transmembrane region" description="Helical" evidence="10">
    <location>
        <begin position="256"/>
        <end position="276"/>
    </location>
</feature>
<evidence type="ECO:0000256" key="7">
    <source>
        <dbReference type="ARBA" id="ARBA00022840"/>
    </source>
</evidence>
<dbReference type="GO" id="GO:0000155">
    <property type="term" value="F:phosphorelay sensor kinase activity"/>
    <property type="evidence" value="ECO:0007669"/>
    <property type="project" value="InterPro"/>
</dbReference>
<dbReference type="InterPro" id="IPR003594">
    <property type="entry name" value="HATPase_dom"/>
</dbReference>
<feature type="transmembrane region" description="Helical" evidence="10">
    <location>
        <begin position="140"/>
        <end position="160"/>
    </location>
</feature>
<comment type="caution">
    <text evidence="13">The sequence shown here is derived from an EMBL/GenBank/DDBJ whole genome shotgun (WGS) entry which is preliminary data.</text>
</comment>
<accession>A0A7W3WWG0</accession>
<organism evidence="13 14">
    <name type="scientific">Streptomyces alkaliterrae</name>
    <dbReference type="NCBI Taxonomy" id="2213162"/>
    <lineage>
        <taxon>Bacteria</taxon>
        <taxon>Bacillati</taxon>
        <taxon>Actinomycetota</taxon>
        <taxon>Actinomycetes</taxon>
        <taxon>Kitasatosporales</taxon>
        <taxon>Streptomycetaceae</taxon>
        <taxon>Streptomyces</taxon>
    </lineage>
</organism>
<evidence type="ECO:0000256" key="1">
    <source>
        <dbReference type="ARBA" id="ARBA00000085"/>
    </source>
</evidence>
<dbReference type="Gene3D" id="3.30.565.10">
    <property type="entry name" value="Histidine kinase-like ATPase, C-terminal domain"/>
    <property type="match status" value="1"/>
</dbReference>
<dbReference type="CDD" id="cd16917">
    <property type="entry name" value="HATPase_UhpB-NarQ-NarX-like"/>
    <property type="match status" value="1"/>
</dbReference>
<evidence type="ECO:0000256" key="6">
    <source>
        <dbReference type="ARBA" id="ARBA00022777"/>
    </source>
</evidence>
<keyword evidence="7" id="KW-0067">ATP-binding</keyword>
<dbReference type="InterPro" id="IPR011712">
    <property type="entry name" value="Sig_transdc_His_kin_sub3_dim/P"/>
</dbReference>
<feature type="compositionally biased region" description="Low complexity" evidence="9">
    <location>
        <begin position="1"/>
        <end position="22"/>
    </location>
</feature>
<keyword evidence="10" id="KW-1133">Transmembrane helix</keyword>
<dbReference type="GO" id="GO:0046983">
    <property type="term" value="F:protein dimerization activity"/>
    <property type="evidence" value="ECO:0007669"/>
    <property type="project" value="InterPro"/>
</dbReference>
<keyword evidence="6 13" id="KW-0418">Kinase</keyword>
<keyword evidence="8" id="KW-0902">Two-component regulatory system</keyword>
<feature type="transmembrane region" description="Helical" evidence="10">
    <location>
        <begin position="229"/>
        <end position="250"/>
    </location>
</feature>
<dbReference type="Gene3D" id="1.20.5.1930">
    <property type="match status" value="1"/>
</dbReference>
<dbReference type="PANTHER" id="PTHR24421:SF10">
    <property type="entry name" value="NITRATE_NITRITE SENSOR PROTEIN NARQ"/>
    <property type="match status" value="1"/>
</dbReference>
<dbReference type="GO" id="GO:0005524">
    <property type="term" value="F:ATP binding"/>
    <property type="evidence" value="ECO:0007669"/>
    <property type="project" value="UniProtKB-KW"/>
</dbReference>
<dbReference type="Pfam" id="PF07730">
    <property type="entry name" value="HisKA_3"/>
    <property type="match status" value="1"/>
</dbReference>
<feature type="domain" description="Signal transduction histidine kinase subgroup 3 dimerisation and phosphoacceptor" evidence="12">
    <location>
        <begin position="308"/>
        <end position="382"/>
    </location>
</feature>
<dbReference type="EMBL" id="JABJXA010000066">
    <property type="protein sequence ID" value="MBB1259784.1"/>
    <property type="molecule type" value="Genomic_DNA"/>
</dbReference>
<feature type="domain" description="Histidine kinase/HSP90-like ATPase" evidence="11">
    <location>
        <begin position="456"/>
        <end position="538"/>
    </location>
</feature>
<dbReference type="GO" id="GO:0016020">
    <property type="term" value="C:membrane"/>
    <property type="evidence" value="ECO:0007669"/>
    <property type="project" value="InterPro"/>
</dbReference>
<dbReference type="Pfam" id="PF02518">
    <property type="entry name" value="HATPase_c"/>
    <property type="match status" value="1"/>
</dbReference>
<keyword evidence="3" id="KW-0597">Phosphoprotein</keyword>
<sequence length="548" mass="58736">MAAAFRRPPATTIRRPATPPGRSTTAAGRPPLPTGRPSVRPAAPLSDRPPVCPSGRPSVGPSAPGRLIGESTWPQAPVRRPTRCSRRSAGARPACGVYARRVSPHSTPSPSASRDRVPHALLPAELAGPDRAGRRTARDWTVDVLLFGWAVLWWVILFVANQDYDYLPDWLRVVDPILGGALCVALWWRRRFPLAVSLAAVPAVALSNTVFGAGMVILLNLAMRVQWRYAVPVLVLYLVASAPYVAIYLFPHGDGWASVFFVLAYNLVFFAWGAAIRARRQLIAKLREDAERERVEHARRLADTRRAERAAIAREMHDVLAHRISLLSVHAGALAYRTRQSAAGAGAALSDTEVAESAQVIRDNAHQALEELREVLHVLRAEERRAAGADPDAAPAIAPPQPTLAEITTLVEEARAAGQQVAVDTELPCPPDADPASGGDPLRALAGAGDLRPQAQRTAYRVVQEGLTNARKHAPGARVHVRIAGDPGGTLTVTVDNPLPVGLAPTEIPGAGAGLTGLRERVELDGGELHHGTTDGTFTLQARLPWPA</sequence>
<evidence type="ECO:0000256" key="2">
    <source>
        <dbReference type="ARBA" id="ARBA00012438"/>
    </source>
</evidence>
<feature type="region of interest" description="Disordered" evidence="9">
    <location>
        <begin position="1"/>
        <end position="89"/>
    </location>
</feature>